<sequence>MDGANKQRLFRSVREPVVSRRLHTAVEIMAKAFKGIPLFHDCFALLGCDPLLASQLHHCRPSFPKEISQRNLEQLASSGSPPDPQRFRRLHRIFHQRPISLGHFFRVHSRL</sequence>
<reference evidence="1" key="1">
    <citation type="submission" date="2013-11" db="EMBL/GenBank/DDBJ databases">
        <authorList>
            <person name="Sternberg P."/>
            <person name="Dillman A."/>
            <person name="Macchietto M."/>
        </authorList>
    </citation>
    <scope>NUCLEOTIDE SEQUENCE</scope>
    <source>
        <strain evidence="1">ALL</strain>
    </source>
</reference>
<protein>
    <submittedName>
        <fullName evidence="1">Uncharacterized protein</fullName>
    </submittedName>
</protein>
<reference evidence="1" key="2">
    <citation type="journal article" date="2015" name="Genome Biol.">
        <title>Comparative genomics of Steinernema reveals deeply conserved gene regulatory networks.</title>
        <authorList>
            <person name="Dillman A.R."/>
            <person name="Macchietto M."/>
            <person name="Porter C.F."/>
            <person name="Rogers A."/>
            <person name="Williams B."/>
            <person name="Antoshechkin I."/>
            <person name="Lee M.M."/>
            <person name="Goodwin Z."/>
            <person name="Lu X."/>
            <person name="Lewis E.E."/>
            <person name="Goodrich-Blair H."/>
            <person name="Stock S.P."/>
            <person name="Adams B.J."/>
            <person name="Sternberg P.W."/>
            <person name="Mortazavi A."/>
        </authorList>
    </citation>
    <scope>NUCLEOTIDE SEQUENCE [LARGE SCALE GENOMIC DNA]</scope>
    <source>
        <strain evidence="1">ALL</strain>
    </source>
</reference>
<reference evidence="1" key="3">
    <citation type="journal article" date="2019" name="G3 (Bethesda)">
        <title>Hybrid Assembly of the Genome of the Entomopathogenic Nematode Steinernema carpocapsae Identifies the X-Chromosome.</title>
        <authorList>
            <person name="Serra L."/>
            <person name="Macchietto M."/>
            <person name="Macias-Munoz A."/>
            <person name="McGill C.J."/>
            <person name="Rodriguez I.M."/>
            <person name="Rodriguez B."/>
            <person name="Murad R."/>
            <person name="Mortazavi A."/>
        </authorList>
    </citation>
    <scope>NUCLEOTIDE SEQUENCE</scope>
    <source>
        <strain evidence="1">ALL</strain>
    </source>
</reference>
<proteinExistence type="predicted"/>
<dbReference type="EMBL" id="AZBU02000002">
    <property type="protein sequence ID" value="TKR92263.1"/>
    <property type="molecule type" value="Genomic_DNA"/>
</dbReference>
<name>A0A4U5P8H1_STECR</name>
<organism evidence="1">
    <name type="scientific">Steinernema carpocapsae</name>
    <name type="common">Entomopathogenic nematode</name>
    <dbReference type="NCBI Taxonomy" id="34508"/>
    <lineage>
        <taxon>Eukaryota</taxon>
        <taxon>Metazoa</taxon>
        <taxon>Ecdysozoa</taxon>
        <taxon>Nematoda</taxon>
        <taxon>Chromadorea</taxon>
        <taxon>Rhabditida</taxon>
        <taxon>Tylenchina</taxon>
        <taxon>Panagrolaimomorpha</taxon>
        <taxon>Strongyloidoidea</taxon>
        <taxon>Steinernematidae</taxon>
        <taxon>Steinernema</taxon>
    </lineage>
</organism>
<comment type="caution">
    <text evidence="1">The sequence shown here is derived from an EMBL/GenBank/DDBJ whole genome shotgun (WGS) entry which is preliminary data.</text>
</comment>
<accession>A0A4U5P8H1</accession>
<gene>
    <name evidence="1" type="ORF">L596_006953</name>
</gene>
<dbReference type="AlphaFoldDB" id="A0A4U5P8H1"/>
<evidence type="ECO:0000313" key="1">
    <source>
        <dbReference type="EMBL" id="TKR92263.1"/>
    </source>
</evidence>